<dbReference type="Gene3D" id="1.10.1040.10">
    <property type="entry name" value="N-(1-d-carboxylethyl)-l-norvaline Dehydrogenase, domain 2"/>
    <property type="match status" value="1"/>
</dbReference>
<evidence type="ECO:0000256" key="1">
    <source>
        <dbReference type="ARBA" id="ARBA00009080"/>
    </source>
</evidence>
<dbReference type="EMBL" id="JACHJN010000002">
    <property type="protein sequence ID" value="MBB5954916.1"/>
    <property type="molecule type" value="Genomic_DNA"/>
</dbReference>
<comment type="similarity">
    <text evidence="1">Belongs to the HIBADH-related family.</text>
</comment>
<evidence type="ECO:0000313" key="6">
    <source>
        <dbReference type="Proteomes" id="UP000547510"/>
    </source>
</evidence>
<dbReference type="Proteomes" id="UP000547510">
    <property type="component" value="Unassembled WGS sequence"/>
</dbReference>
<keyword evidence="2" id="KW-0560">Oxidoreductase</keyword>
<name>A0A841CGT6_9PSEU</name>
<dbReference type="InterPro" id="IPR036291">
    <property type="entry name" value="NAD(P)-bd_dom_sf"/>
</dbReference>
<evidence type="ECO:0000256" key="2">
    <source>
        <dbReference type="ARBA" id="ARBA00023002"/>
    </source>
</evidence>
<gene>
    <name evidence="5" type="ORF">FHS29_001486</name>
</gene>
<protein>
    <submittedName>
        <fullName evidence="5">3-hydroxyisobutyrate dehydrogenase-like beta-hydroxyacid dehydrogenase</fullName>
    </submittedName>
</protein>
<proteinExistence type="inferred from homology"/>
<reference evidence="5 6" key="1">
    <citation type="submission" date="2020-08" db="EMBL/GenBank/DDBJ databases">
        <title>Genomic Encyclopedia of Type Strains, Phase III (KMG-III): the genomes of soil and plant-associated and newly described type strains.</title>
        <authorList>
            <person name="Whitman W."/>
        </authorList>
    </citation>
    <scope>NUCLEOTIDE SEQUENCE [LARGE SCALE GENOMIC DNA]</scope>
    <source>
        <strain evidence="5 6">CECT 8640</strain>
    </source>
</reference>
<feature type="domain" description="NADPH-dependent reductive aminase-like C-terminal" evidence="4">
    <location>
        <begin position="158"/>
        <end position="283"/>
    </location>
</feature>
<evidence type="ECO:0000259" key="4">
    <source>
        <dbReference type="Pfam" id="PF21761"/>
    </source>
</evidence>
<dbReference type="SUPFAM" id="SSF51735">
    <property type="entry name" value="NAD(P)-binding Rossmann-fold domains"/>
    <property type="match status" value="1"/>
</dbReference>
<dbReference type="InterPro" id="IPR051265">
    <property type="entry name" value="HIBADH-related_NP60_sf"/>
</dbReference>
<dbReference type="Pfam" id="PF03446">
    <property type="entry name" value="NAD_binding_2"/>
    <property type="match status" value="1"/>
</dbReference>
<dbReference type="PANTHER" id="PTHR43580">
    <property type="entry name" value="OXIDOREDUCTASE GLYR1-RELATED"/>
    <property type="match status" value="1"/>
</dbReference>
<dbReference type="PANTHER" id="PTHR43580:SF2">
    <property type="entry name" value="CYTOKINE-LIKE NUCLEAR FACTOR N-PAC"/>
    <property type="match status" value="1"/>
</dbReference>
<dbReference type="InterPro" id="IPR015815">
    <property type="entry name" value="HIBADH-related"/>
</dbReference>
<organism evidence="5 6">
    <name type="scientific">Saccharothrix tamanrassetensis</name>
    <dbReference type="NCBI Taxonomy" id="1051531"/>
    <lineage>
        <taxon>Bacteria</taxon>
        <taxon>Bacillati</taxon>
        <taxon>Actinomycetota</taxon>
        <taxon>Actinomycetes</taxon>
        <taxon>Pseudonocardiales</taxon>
        <taxon>Pseudonocardiaceae</taxon>
        <taxon>Saccharothrix</taxon>
    </lineage>
</organism>
<dbReference type="AlphaFoldDB" id="A0A841CGT6"/>
<feature type="domain" description="6-phosphogluconate dehydrogenase NADP-binding" evidence="3">
    <location>
        <begin position="6"/>
        <end position="151"/>
    </location>
</feature>
<keyword evidence="6" id="KW-1185">Reference proteome</keyword>
<dbReference type="InterPro" id="IPR048666">
    <property type="entry name" value="RedAm-like_C"/>
</dbReference>
<dbReference type="GO" id="GO:0016491">
    <property type="term" value="F:oxidoreductase activity"/>
    <property type="evidence" value="ECO:0007669"/>
    <property type="project" value="UniProtKB-KW"/>
</dbReference>
<accession>A0A841CGT6</accession>
<evidence type="ECO:0000313" key="5">
    <source>
        <dbReference type="EMBL" id="MBB5954916.1"/>
    </source>
</evidence>
<dbReference type="InterPro" id="IPR006115">
    <property type="entry name" value="6PGDH_NADP-bd"/>
</dbReference>
<comment type="caution">
    <text evidence="5">The sequence shown here is derived from an EMBL/GenBank/DDBJ whole genome shotgun (WGS) entry which is preliminary data.</text>
</comment>
<dbReference type="InterPro" id="IPR013328">
    <property type="entry name" value="6PGD_dom2"/>
</dbReference>
<dbReference type="Gene3D" id="3.40.50.720">
    <property type="entry name" value="NAD(P)-binding Rossmann-like Domain"/>
    <property type="match status" value="1"/>
</dbReference>
<sequence>MSTPLTVIGLGPMGQAMVAKFLEHGHPTTVWNRTASRADALVEQGATRAATVQEALDANRLIVLSLTDYAAMYEILDGRTIAGKTIVNLSSDTPETTVKAAAWLAERGAELLAGGLMVPAPLVGAEGAYAFYSGPKDVFEANEDVLEVVGRPDYLGEDHSLAQLFYLAQLDFFLTTLAAMLHSIALVKTAGVSAAQFAPYLKDNAQSITMYFEETISNIDRGQYPGDLANILMMGASADHVVGASEATGVDAELPKAIQSLYRRGIAAGHGRDNWTALYNVVKPGGK</sequence>
<dbReference type="RefSeq" id="WP_184689469.1">
    <property type="nucleotide sequence ID" value="NZ_JACHJN010000002.1"/>
</dbReference>
<dbReference type="GO" id="GO:0050661">
    <property type="term" value="F:NADP binding"/>
    <property type="evidence" value="ECO:0007669"/>
    <property type="project" value="InterPro"/>
</dbReference>
<evidence type="ECO:0000259" key="3">
    <source>
        <dbReference type="Pfam" id="PF03446"/>
    </source>
</evidence>
<dbReference type="PIRSF" id="PIRSF000103">
    <property type="entry name" value="HIBADH"/>
    <property type="match status" value="1"/>
</dbReference>
<dbReference type="Pfam" id="PF21761">
    <property type="entry name" value="RedAm-like_C"/>
    <property type="match status" value="1"/>
</dbReference>